<dbReference type="PANTHER" id="PTHR15074">
    <property type="entry name" value="METHYL-CPG-BINDING PROTEIN"/>
    <property type="match status" value="1"/>
</dbReference>
<dbReference type="RefSeq" id="XP_018336842.1">
    <property type="nucleotide sequence ID" value="XM_018481340.2"/>
</dbReference>
<evidence type="ECO:0000256" key="2">
    <source>
        <dbReference type="ARBA" id="ARBA00023242"/>
    </source>
</evidence>
<dbReference type="GO" id="GO:0005634">
    <property type="term" value="C:nucleus"/>
    <property type="evidence" value="ECO:0007669"/>
    <property type="project" value="UniProtKB-SubCell"/>
</dbReference>
<dbReference type="PANTHER" id="PTHR15074:SF0">
    <property type="entry name" value="METHYL-CPG-BINDING DOMAIN PROTEIN 4-LIKE PROTEIN"/>
    <property type="match status" value="1"/>
</dbReference>
<accession>A0A1W4XVN2</accession>
<evidence type="ECO:0000313" key="3">
    <source>
        <dbReference type="Proteomes" id="UP000192223"/>
    </source>
</evidence>
<dbReference type="KEGG" id="apln:108745209"/>
<dbReference type="InParanoid" id="A0A1W4XVN2"/>
<dbReference type="AlphaFoldDB" id="A0A1W4XVN2"/>
<evidence type="ECO:0000313" key="4">
    <source>
        <dbReference type="RefSeq" id="XP_018336842.1"/>
    </source>
</evidence>
<dbReference type="GeneID" id="108745209"/>
<organism evidence="3 4">
    <name type="scientific">Agrilus planipennis</name>
    <name type="common">Emerald ash borer</name>
    <name type="synonym">Agrilus marcopoli</name>
    <dbReference type="NCBI Taxonomy" id="224129"/>
    <lineage>
        <taxon>Eukaryota</taxon>
        <taxon>Metazoa</taxon>
        <taxon>Ecdysozoa</taxon>
        <taxon>Arthropoda</taxon>
        <taxon>Hexapoda</taxon>
        <taxon>Insecta</taxon>
        <taxon>Pterygota</taxon>
        <taxon>Neoptera</taxon>
        <taxon>Endopterygota</taxon>
        <taxon>Coleoptera</taxon>
        <taxon>Polyphaga</taxon>
        <taxon>Elateriformia</taxon>
        <taxon>Buprestoidea</taxon>
        <taxon>Buprestidae</taxon>
        <taxon>Agrilinae</taxon>
        <taxon>Agrilus</taxon>
    </lineage>
</organism>
<dbReference type="GO" id="GO:0003824">
    <property type="term" value="F:catalytic activity"/>
    <property type="evidence" value="ECO:0007669"/>
    <property type="project" value="InterPro"/>
</dbReference>
<dbReference type="InterPro" id="IPR045138">
    <property type="entry name" value="MeCP2/MBD4"/>
</dbReference>
<dbReference type="InterPro" id="IPR011257">
    <property type="entry name" value="DNA_glycosylase"/>
</dbReference>
<evidence type="ECO:0000256" key="1">
    <source>
        <dbReference type="ARBA" id="ARBA00004123"/>
    </source>
</evidence>
<reference evidence="4" key="1">
    <citation type="submission" date="2025-08" db="UniProtKB">
        <authorList>
            <consortium name="RefSeq"/>
        </authorList>
    </citation>
    <scope>IDENTIFICATION</scope>
    <source>
        <tissue evidence="4">Entire body</tissue>
    </source>
</reference>
<keyword evidence="3" id="KW-1185">Reference proteome</keyword>
<name>A0A1W4XVN2_AGRPL</name>
<dbReference type="OrthoDB" id="10265068at2759"/>
<dbReference type="STRING" id="224129.A0A1W4XVN2"/>
<gene>
    <name evidence="4" type="primary">LOC108745209</name>
</gene>
<protein>
    <submittedName>
        <fullName evidence="4">Uncharacterized protein LOC108745209 isoform X1</fullName>
    </submittedName>
</protein>
<sequence>MEKQRKCASLSEIIRHQPQENGEYGKPRLIKLSKYFNENAQLVAGVCPKCYAECSEVKITAVNRKFLKITNQHRLLENVLAKFTKEAGYSKRDSAPFNENPKGGYKIDLLDSFEKNNKRKSSFGGAGKEIEVKHSYPISVILNQENCEGMVVHVNNNNNLNLKENHMFDSDDLKVKQAKLLKQKDFHDGLDHNVDSSTKIGTSKYFLRNYNGKLDTIKDMEEVVSVSNRQKLIKFHNIRTGKQPSEATSKDSVAMSKRSTYFFLKHNVDKMQTKPLKHKATTYNEIVTSSDSPLLLNKEETSIVVKSSSKLSVKDQDIRLSQYVSRALTDEEIMIPASCSFCQEKLLQKSPQSSTTSLDSYDVRHEENCKSYEPKKMLWMPPKSPHNLIEESLSHDPWALLVATIFLNKTSCMVARQYVEEFLQDNPNPQTVLKKDSSELVKYFVNLGLHQRRAEQVWRMTHDFLHKKWNKVGELYGIGQYGEDAYRMFCLGDMNFRPCDRFLRIYRAWYKMNFSQRDGSFFKLSQNEDVSSSENSD</sequence>
<comment type="subcellular location">
    <subcellularLocation>
        <location evidence="1">Nucleus</location>
    </subcellularLocation>
</comment>
<dbReference type="Gene3D" id="1.10.340.30">
    <property type="entry name" value="Hypothetical protein, domain 2"/>
    <property type="match status" value="1"/>
</dbReference>
<proteinExistence type="predicted"/>
<dbReference type="GO" id="GO:0006281">
    <property type="term" value="P:DNA repair"/>
    <property type="evidence" value="ECO:0007669"/>
    <property type="project" value="InterPro"/>
</dbReference>
<dbReference type="GO" id="GO:0003677">
    <property type="term" value="F:DNA binding"/>
    <property type="evidence" value="ECO:0007669"/>
    <property type="project" value="InterPro"/>
</dbReference>
<keyword evidence="2" id="KW-0539">Nucleus</keyword>
<dbReference type="SUPFAM" id="SSF48150">
    <property type="entry name" value="DNA-glycosylase"/>
    <property type="match status" value="1"/>
</dbReference>
<dbReference type="Proteomes" id="UP000192223">
    <property type="component" value="Unplaced"/>
</dbReference>